<evidence type="ECO:0000256" key="2">
    <source>
        <dbReference type="ARBA" id="ARBA00007208"/>
    </source>
</evidence>
<keyword evidence="7" id="KW-0812">Transmembrane</keyword>
<evidence type="ECO:0000256" key="6">
    <source>
        <dbReference type="ARBA" id="ARBA00022519"/>
    </source>
</evidence>
<comment type="subcellular location">
    <subcellularLocation>
        <location evidence="1">Cell inner membrane</location>
    </subcellularLocation>
</comment>
<keyword evidence="6" id="KW-0997">Cell inner membrane</keyword>
<evidence type="ECO:0000256" key="4">
    <source>
        <dbReference type="ARBA" id="ARBA00022448"/>
    </source>
</evidence>
<evidence type="ECO:0000256" key="9">
    <source>
        <dbReference type="ARBA" id="ARBA00023136"/>
    </source>
</evidence>
<evidence type="ECO:0000313" key="12">
    <source>
        <dbReference type="Proteomes" id="UP001168613"/>
    </source>
</evidence>
<evidence type="ECO:0000256" key="5">
    <source>
        <dbReference type="ARBA" id="ARBA00022475"/>
    </source>
</evidence>
<reference evidence="11" key="1">
    <citation type="submission" date="2021-11" db="EMBL/GenBank/DDBJ databases">
        <title>Draft genome sequence of Alcaligenes endophyticus type strain CCUG 75668T.</title>
        <authorList>
            <person name="Salva-Serra F."/>
            <person name="Duran R.E."/>
            <person name="Seeger M."/>
            <person name="Moore E.R.B."/>
            <person name="Jaen-Luchoro D."/>
        </authorList>
    </citation>
    <scope>NUCLEOTIDE SEQUENCE</scope>
    <source>
        <strain evidence="11">CCUG 75668</strain>
    </source>
</reference>
<gene>
    <name evidence="11" type="ORF">LMS43_03815</name>
</gene>
<name>A0ABT8EGK2_9BURK</name>
<dbReference type="Proteomes" id="UP001168613">
    <property type="component" value="Unassembled WGS sequence"/>
</dbReference>
<keyword evidence="9" id="KW-0472">Membrane</keyword>
<sequence>MIRKVLFTCVLIAGFLIGLLYAPPSAWLERLLPSVLQLNMPTGTVWKGSAQLLVQTDQVQALPNRLHWRWQLTPWPEIELSSKDLSQAVYLRWQGNGWRLSQGRLQLPASTLHRLHPLFNSLKPEGQLSLEWPTLALGQAGTNVTLHWRQASAAISPIKPLGSYQAQLQWQPLRINLSTESGPLILEGSGQAPAGQNFVFTGSASASGPELEQLNDFLRFLGPVEQGQVKLKLQSAY</sequence>
<protein>
    <recommendedName>
        <fullName evidence="3">Type II secretion system protein N</fullName>
    </recommendedName>
    <alternativeName>
        <fullName evidence="10">General secretion pathway protein N</fullName>
    </alternativeName>
</protein>
<keyword evidence="8" id="KW-0653">Protein transport</keyword>
<keyword evidence="5" id="KW-1003">Cell membrane</keyword>
<evidence type="ECO:0000256" key="3">
    <source>
        <dbReference type="ARBA" id="ARBA00021563"/>
    </source>
</evidence>
<accession>A0ABT8EGK2</accession>
<evidence type="ECO:0000313" key="11">
    <source>
        <dbReference type="EMBL" id="MDN4120413.1"/>
    </source>
</evidence>
<evidence type="ECO:0000256" key="7">
    <source>
        <dbReference type="ARBA" id="ARBA00022692"/>
    </source>
</evidence>
<evidence type="ECO:0000256" key="10">
    <source>
        <dbReference type="ARBA" id="ARBA00030772"/>
    </source>
</evidence>
<evidence type="ECO:0000256" key="8">
    <source>
        <dbReference type="ARBA" id="ARBA00022927"/>
    </source>
</evidence>
<dbReference type="InterPro" id="IPR022792">
    <property type="entry name" value="T2SS_protein-GspN"/>
</dbReference>
<keyword evidence="4" id="KW-0813">Transport</keyword>
<dbReference type="Pfam" id="PF01203">
    <property type="entry name" value="T2SSN"/>
    <property type="match status" value="1"/>
</dbReference>
<comment type="caution">
    <text evidence="11">The sequence shown here is derived from an EMBL/GenBank/DDBJ whole genome shotgun (WGS) entry which is preliminary data.</text>
</comment>
<dbReference type="RefSeq" id="WP_266122271.1">
    <property type="nucleotide sequence ID" value="NZ_JAJHNU010000001.1"/>
</dbReference>
<dbReference type="EMBL" id="JAJHNU010000001">
    <property type="protein sequence ID" value="MDN4120413.1"/>
    <property type="molecule type" value="Genomic_DNA"/>
</dbReference>
<proteinExistence type="inferred from homology"/>
<keyword evidence="12" id="KW-1185">Reference proteome</keyword>
<evidence type="ECO:0000256" key="1">
    <source>
        <dbReference type="ARBA" id="ARBA00004533"/>
    </source>
</evidence>
<comment type="similarity">
    <text evidence="2">Belongs to the GSP N family.</text>
</comment>
<organism evidence="11 12">
    <name type="scientific">Alcaligenes endophyticus</name>
    <dbReference type="NCBI Taxonomy" id="1929088"/>
    <lineage>
        <taxon>Bacteria</taxon>
        <taxon>Pseudomonadati</taxon>
        <taxon>Pseudomonadota</taxon>
        <taxon>Betaproteobacteria</taxon>
        <taxon>Burkholderiales</taxon>
        <taxon>Alcaligenaceae</taxon>
        <taxon>Alcaligenes</taxon>
    </lineage>
</organism>